<comment type="caution">
    <text evidence="2">The sequence shown here is derived from an EMBL/GenBank/DDBJ whole genome shotgun (WGS) entry which is preliminary data.</text>
</comment>
<organism evidence="2">
    <name type="scientific">Desulfacinum infernum</name>
    <dbReference type="NCBI Taxonomy" id="35837"/>
    <lineage>
        <taxon>Bacteria</taxon>
        <taxon>Pseudomonadati</taxon>
        <taxon>Thermodesulfobacteriota</taxon>
        <taxon>Syntrophobacteria</taxon>
        <taxon>Syntrophobacterales</taxon>
        <taxon>Syntrophobacteraceae</taxon>
        <taxon>Desulfacinum</taxon>
    </lineage>
</organism>
<protein>
    <submittedName>
        <fullName evidence="2">Uncharacterized protein</fullName>
    </submittedName>
</protein>
<name>A0A832E995_9BACT</name>
<keyword evidence="1" id="KW-0472">Membrane</keyword>
<evidence type="ECO:0000256" key="1">
    <source>
        <dbReference type="SAM" id="Phobius"/>
    </source>
</evidence>
<keyword evidence="1" id="KW-1133">Transmembrane helix</keyword>
<evidence type="ECO:0000313" key="2">
    <source>
        <dbReference type="EMBL" id="HFK95977.1"/>
    </source>
</evidence>
<feature type="transmembrane region" description="Helical" evidence="1">
    <location>
        <begin position="33"/>
        <end position="57"/>
    </location>
</feature>
<dbReference type="AlphaFoldDB" id="A0A832E995"/>
<keyword evidence="1" id="KW-0812">Transmembrane</keyword>
<proteinExistence type="predicted"/>
<sequence>MNTQRRLVVLSMDVLLLAELTLCMYWSAPHGNAMAAVFLKTYVPLAAATVGTAWWLLRRIRRLNAVSGAAS</sequence>
<dbReference type="EMBL" id="DSTK01000006">
    <property type="protein sequence ID" value="HFK95977.1"/>
    <property type="molecule type" value="Genomic_DNA"/>
</dbReference>
<feature type="transmembrane region" description="Helical" evidence="1">
    <location>
        <begin position="7"/>
        <end position="27"/>
    </location>
</feature>
<reference evidence="2" key="1">
    <citation type="journal article" date="2020" name="mSystems">
        <title>Genome- and Community-Level Interaction Insights into Carbon Utilization and Element Cycling Functions of Hydrothermarchaeota in Hydrothermal Sediment.</title>
        <authorList>
            <person name="Zhou Z."/>
            <person name="Liu Y."/>
            <person name="Xu W."/>
            <person name="Pan J."/>
            <person name="Luo Z.H."/>
            <person name="Li M."/>
        </authorList>
    </citation>
    <scope>NUCLEOTIDE SEQUENCE [LARGE SCALE GENOMIC DNA]</scope>
    <source>
        <strain evidence="2">SpSt-456</strain>
    </source>
</reference>
<accession>A0A832E995</accession>
<gene>
    <name evidence="2" type="ORF">ENS06_01475</name>
</gene>